<proteinExistence type="predicted"/>
<comment type="caution">
    <text evidence="1">The sequence shown here is derived from an EMBL/GenBank/DDBJ whole genome shotgun (WGS) entry which is preliminary data.</text>
</comment>
<dbReference type="RefSeq" id="WP_379979805.1">
    <property type="nucleotide sequence ID" value="NZ_JBHSFV010000008.1"/>
</dbReference>
<protein>
    <submittedName>
        <fullName evidence="1">Uncharacterized protein</fullName>
    </submittedName>
</protein>
<organism evidence="1 2">
    <name type="scientific">Dokdonia ponticola</name>
    <dbReference type="NCBI Taxonomy" id="2041041"/>
    <lineage>
        <taxon>Bacteria</taxon>
        <taxon>Pseudomonadati</taxon>
        <taxon>Bacteroidota</taxon>
        <taxon>Flavobacteriia</taxon>
        <taxon>Flavobacteriales</taxon>
        <taxon>Flavobacteriaceae</taxon>
        <taxon>Dokdonia</taxon>
    </lineage>
</organism>
<gene>
    <name evidence="1" type="ORF">ACFO3O_13870</name>
</gene>
<accession>A0ABV9HYH7</accession>
<name>A0ABV9HYH7_9FLAO</name>
<dbReference type="EMBL" id="JBHSFV010000008">
    <property type="protein sequence ID" value="MFC4635004.1"/>
    <property type="molecule type" value="Genomic_DNA"/>
</dbReference>
<sequence>MKESEKKKCCQGCKNGQPGQNKACQAKLLMEQLEQQKEVLNKKDV</sequence>
<reference evidence="2" key="1">
    <citation type="journal article" date="2019" name="Int. J. Syst. Evol. Microbiol.">
        <title>The Global Catalogue of Microorganisms (GCM) 10K type strain sequencing project: providing services to taxonomists for standard genome sequencing and annotation.</title>
        <authorList>
            <consortium name="The Broad Institute Genomics Platform"/>
            <consortium name="The Broad Institute Genome Sequencing Center for Infectious Disease"/>
            <person name="Wu L."/>
            <person name="Ma J."/>
        </authorList>
    </citation>
    <scope>NUCLEOTIDE SEQUENCE [LARGE SCALE GENOMIC DNA]</scope>
    <source>
        <strain evidence="2">YJ-61-S</strain>
    </source>
</reference>
<keyword evidence="2" id="KW-1185">Reference proteome</keyword>
<evidence type="ECO:0000313" key="2">
    <source>
        <dbReference type="Proteomes" id="UP001596043"/>
    </source>
</evidence>
<evidence type="ECO:0000313" key="1">
    <source>
        <dbReference type="EMBL" id="MFC4635004.1"/>
    </source>
</evidence>
<dbReference type="Proteomes" id="UP001596043">
    <property type="component" value="Unassembled WGS sequence"/>
</dbReference>